<dbReference type="GO" id="GO:0035091">
    <property type="term" value="F:phosphatidylinositol binding"/>
    <property type="evidence" value="ECO:0007669"/>
    <property type="project" value="InterPro"/>
</dbReference>
<dbReference type="EMBL" id="JABAYA010000028">
    <property type="protein sequence ID" value="KAF7729164.1"/>
    <property type="molecule type" value="Genomic_DNA"/>
</dbReference>
<dbReference type="AlphaFoldDB" id="A0A8H7ESD2"/>
<keyword evidence="1" id="KW-0813">Transport</keyword>
<dbReference type="PROSITE" id="PS50909">
    <property type="entry name" value="GAT"/>
    <property type="match status" value="1"/>
</dbReference>
<evidence type="ECO:0000259" key="4">
    <source>
        <dbReference type="PROSITE" id="PS50179"/>
    </source>
</evidence>
<dbReference type="Proteomes" id="UP000605846">
    <property type="component" value="Unassembled WGS sequence"/>
</dbReference>
<dbReference type="OrthoDB" id="10255964at2759"/>
<dbReference type="GO" id="GO:0051666">
    <property type="term" value="P:actin cortical patch localization"/>
    <property type="evidence" value="ECO:0007669"/>
    <property type="project" value="TreeGrafter"/>
</dbReference>
<dbReference type="PROSITE" id="PS50179">
    <property type="entry name" value="VHS"/>
    <property type="match status" value="1"/>
</dbReference>
<dbReference type="InterPro" id="IPR002014">
    <property type="entry name" value="VHS_dom"/>
</dbReference>
<evidence type="ECO:0008006" key="8">
    <source>
        <dbReference type="Google" id="ProtNLM"/>
    </source>
</evidence>
<dbReference type="GO" id="GO:0030479">
    <property type="term" value="C:actin cortical patch"/>
    <property type="evidence" value="ECO:0007669"/>
    <property type="project" value="TreeGrafter"/>
</dbReference>
<feature type="region of interest" description="Disordered" evidence="3">
    <location>
        <begin position="463"/>
        <end position="485"/>
    </location>
</feature>
<feature type="region of interest" description="Disordered" evidence="3">
    <location>
        <begin position="795"/>
        <end position="841"/>
    </location>
</feature>
<dbReference type="CDD" id="cd21383">
    <property type="entry name" value="GAT_GGA_Tom1-like"/>
    <property type="match status" value="1"/>
</dbReference>
<feature type="compositionally biased region" description="Polar residues" evidence="3">
    <location>
        <begin position="399"/>
        <end position="414"/>
    </location>
</feature>
<evidence type="ECO:0000256" key="1">
    <source>
        <dbReference type="ARBA" id="ARBA00022448"/>
    </source>
</evidence>
<organism evidence="6 7">
    <name type="scientific">Apophysomyces ossiformis</name>
    <dbReference type="NCBI Taxonomy" id="679940"/>
    <lineage>
        <taxon>Eukaryota</taxon>
        <taxon>Fungi</taxon>
        <taxon>Fungi incertae sedis</taxon>
        <taxon>Mucoromycota</taxon>
        <taxon>Mucoromycotina</taxon>
        <taxon>Mucoromycetes</taxon>
        <taxon>Mucorales</taxon>
        <taxon>Mucorineae</taxon>
        <taxon>Mucoraceae</taxon>
        <taxon>Apophysomyces</taxon>
    </lineage>
</organism>
<feature type="compositionally biased region" description="Low complexity" evidence="3">
    <location>
        <begin position="285"/>
        <end position="302"/>
    </location>
</feature>
<dbReference type="InterPro" id="IPR008942">
    <property type="entry name" value="ENTH_VHS"/>
</dbReference>
<dbReference type="SUPFAM" id="SSF48464">
    <property type="entry name" value="ENTH/VHS domain"/>
    <property type="match status" value="1"/>
</dbReference>
<dbReference type="GO" id="GO:0015031">
    <property type="term" value="P:protein transport"/>
    <property type="evidence" value="ECO:0007669"/>
    <property type="project" value="UniProtKB-KW"/>
</dbReference>
<gene>
    <name evidence="6" type="ORF">EC973_004932</name>
</gene>
<dbReference type="SUPFAM" id="SSF89009">
    <property type="entry name" value="GAT-like domain"/>
    <property type="match status" value="1"/>
</dbReference>
<keyword evidence="7" id="KW-1185">Reference proteome</keyword>
<keyword evidence="2" id="KW-0653">Protein transport</keyword>
<dbReference type="Pfam" id="PF03127">
    <property type="entry name" value="GAT"/>
    <property type="match status" value="1"/>
</dbReference>
<dbReference type="InterPro" id="IPR038425">
    <property type="entry name" value="GAT_sf"/>
</dbReference>
<sequence length="841" mass="95213">MDWSLVFQICDVVNNTETGAKEARKLLQKKMLANNPQTQVLALEVSLVVIIRTRFLLRHPYQLLNALSENCREKFQSQLTAKSFGEDLDTLACSKSNDDRVHGKLVQCLQNWADQYGLDPSYAAIRRIHENLMNGVPPSAGSGRRNLFKAPQVPRQEKTAVPQWQKSPSDPLADVELAKNNAQLLSQTLSFTDPTQEDITKNELIQEFYTKCQTLQRVISDQLQLCEDENVISALLEANTELLASFKAYDDMLERRAVDEATANSRTLHVRGTEMGHHVGGSEGSGSSQGHHHNNNNNIKSSQAPHPVSREASTPVDPFDPFGDANEANDEPSSSNTGKEDDSSKRKVEITKQRRQSGQQQKTRQQEPKKRTGPASTDRTLSKDEKKPKEQAKKTTTAGVSTNGRERQGITSTARMRVRRKFLLIQHNGGQEIIVPQTLTHEQQSYQFPPRSRLLKKLAERRSQNPLMSPPPSPTRAPQTQEEEEREANIAAYFVNTGQNHQQQRDLSIDAWISDTARSTQLSRTVEQERTRSSTTLASNPSQQASNRSWIQVQPLPSPNLRSLQENITLHFQSEAGRRWTMSERAAPPSSFIEPPIEGSARKHYVPRRLLRKNSPKREHHQLPPSEIETNVQAIWREYQGRTRTTNAEDAPATGMAQLVKMFEQSFELQQQRNQERIQRIEYVLEEERRRREMAEELHRQSIARLESLETGSRENQTDASDATYRQLLERVANLQQLVVQEQNARKDLEKMVTSTVQKMDALQTAFNKETQENQASRREMQRRLDSALNELQTLKQSCPGKPKATRPSSMATSAGRRSIHASAATPAKAKVANNARSRPL</sequence>
<reference evidence="6" key="1">
    <citation type="submission" date="2020-01" db="EMBL/GenBank/DDBJ databases">
        <title>Genome Sequencing of Three Apophysomyces-Like Fungal Strains Confirms a Novel Fungal Genus in the Mucoromycota with divergent Burkholderia-like Endosymbiotic Bacteria.</title>
        <authorList>
            <person name="Stajich J.E."/>
            <person name="Macias A.M."/>
            <person name="Carter-House D."/>
            <person name="Lovett B."/>
            <person name="Kasson L.R."/>
            <person name="Berry K."/>
            <person name="Grigoriev I."/>
            <person name="Chang Y."/>
            <person name="Spatafora J."/>
            <person name="Kasson M.T."/>
        </authorList>
    </citation>
    <scope>NUCLEOTIDE SEQUENCE</scope>
    <source>
        <strain evidence="6">NRRL A-21654</strain>
    </source>
</reference>
<evidence type="ECO:0000313" key="6">
    <source>
        <dbReference type="EMBL" id="KAF7729164.1"/>
    </source>
</evidence>
<comment type="caution">
    <text evidence="6">The sequence shown here is derived from an EMBL/GenBank/DDBJ whole genome shotgun (WGS) entry which is preliminary data.</text>
</comment>
<dbReference type="GO" id="GO:0043130">
    <property type="term" value="F:ubiquitin binding"/>
    <property type="evidence" value="ECO:0007669"/>
    <property type="project" value="InterPro"/>
</dbReference>
<protein>
    <recommendedName>
        <fullName evidence="8">VHS domain-containing protein</fullName>
    </recommendedName>
</protein>
<dbReference type="Gene3D" id="1.25.40.90">
    <property type="match status" value="1"/>
</dbReference>
<dbReference type="PANTHER" id="PTHR47789">
    <property type="entry name" value="LAS SEVENTEEN-BINDING PROTEIN 5"/>
    <property type="match status" value="1"/>
</dbReference>
<feature type="compositionally biased region" description="Basic and acidic residues" evidence="3">
    <location>
        <begin position="338"/>
        <end position="352"/>
    </location>
</feature>
<dbReference type="GO" id="GO:0007034">
    <property type="term" value="P:vacuolar transport"/>
    <property type="evidence" value="ECO:0007669"/>
    <property type="project" value="UniProtKB-ARBA"/>
</dbReference>
<name>A0A8H7ESD2_9FUNG</name>
<evidence type="ECO:0000313" key="7">
    <source>
        <dbReference type="Proteomes" id="UP000605846"/>
    </source>
</evidence>
<dbReference type="Gene3D" id="1.20.58.160">
    <property type="match status" value="1"/>
</dbReference>
<accession>A0A8H7ESD2</accession>
<feature type="compositionally biased region" description="Basic and acidic residues" evidence="3">
    <location>
        <begin position="380"/>
        <end position="393"/>
    </location>
</feature>
<feature type="region of interest" description="Disordered" evidence="3">
    <location>
        <begin position="518"/>
        <end position="550"/>
    </location>
</feature>
<dbReference type="InterPro" id="IPR004152">
    <property type="entry name" value="GAT_dom"/>
</dbReference>
<feature type="region of interest" description="Disordered" evidence="3">
    <location>
        <begin position="264"/>
        <end position="414"/>
    </location>
</feature>
<feature type="compositionally biased region" description="Polar residues" evidence="3">
    <location>
        <begin position="533"/>
        <end position="550"/>
    </location>
</feature>
<dbReference type="SMART" id="SM00288">
    <property type="entry name" value="VHS"/>
    <property type="match status" value="1"/>
</dbReference>
<evidence type="ECO:0000259" key="5">
    <source>
        <dbReference type="PROSITE" id="PS50909"/>
    </source>
</evidence>
<proteinExistence type="predicted"/>
<feature type="domain" description="GAT" evidence="5">
    <location>
        <begin position="166"/>
        <end position="254"/>
    </location>
</feature>
<dbReference type="Pfam" id="PF00790">
    <property type="entry name" value="VHS"/>
    <property type="match status" value="2"/>
</dbReference>
<evidence type="ECO:0000256" key="2">
    <source>
        <dbReference type="ARBA" id="ARBA00022927"/>
    </source>
</evidence>
<feature type="domain" description="VHS" evidence="4">
    <location>
        <begin position="1"/>
        <end position="132"/>
    </location>
</feature>
<evidence type="ECO:0000256" key="3">
    <source>
        <dbReference type="SAM" id="MobiDB-lite"/>
    </source>
</evidence>
<dbReference type="PANTHER" id="PTHR47789:SF2">
    <property type="entry name" value="VHS DOMAIN-CONTAINING PROTEIN"/>
    <property type="match status" value="1"/>
</dbReference>
<dbReference type="GO" id="GO:0006897">
    <property type="term" value="P:endocytosis"/>
    <property type="evidence" value="ECO:0007669"/>
    <property type="project" value="InterPro"/>
</dbReference>
<dbReference type="CDD" id="cd16980">
    <property type="entry name" value="VHS_Lsb5"/>
    <property type="match status" value="1"/>
</dbReference>
<dbReference type="InterPro" id="IPR045007">
    <property type="entry name" value="LSB5"/>
</dbReference>
<dbReference type="GO" id="GO:0007015">
    <property type="term" value="P:actin filament organization"/>
    <property type="evidence" value="ECO:0007669"/>
    <property type="project" value="InterPro"/>
</dbReference>
<feature type="compositionally biased region" description="Low complexity" evidence="3">
    <location>
        <begin position="822"/>
        <end position="841"/>
    </location>
</feature>